<reference evidence="2" key="1">
    <citation type="submission" date="2023-03" db="EMBL/GenBank/DDBJ databases">
        <title>Massive genome expansion in bonnet fungi (Mycena s.s.) driven by repeated elements and novel gene families across ecological guilds.</title>
        <authorList>
            <consortium name="Lawrence Berkeley National Laboratory"/>
            <person name="Harder C.B."/>
            <person name="Miyauchi S."/>
            <person name="Viragh M."/>
            <person name="Kuo A."/>
            <person name="Thoen E."/>
            <person name="Andreopoulos B."/>
            <person name="Lu D."/>
            <person name="Skrede I."/>
            <person name="Drula E."/>
            <person name="Henrissat B."/>
            <person name="Morin E."/>
            <person name="Kohler A."/>
            <person name="Barry K."/>
            <person name="LaButti K."/>
            <person name="Morin E."/>
            <person name="Salamov A."/>
            <person name="Lipzen A."/>
            <person name="Mereny Z."/>
            <person name="Hegedus B."/>
            <person name="Baldrian P."/>
            <person name="Stursova M."/>
            <person name="Weitz H."/>
            <person name="Taylor A."/>
            <person name="Grigoriev I.V."/>
            <person name="Nagy L.G."/>
            <person name="Martin F."/>
            <person name="Kauserud H."/>
        </authorList>
    </citation>
    <scope>NUCLEOTIDE SEQUENCE</scope>
    <source>
        <strain evidence="2">9284</strain>
    </source>
</reference>
<comment type="caution">
    <text evidence="2">The sequence shown here is derived from an EMBL/GenBank/DDBJ whole genome shotgun (WGS) entry which is preliminary data.</text>
</comment>
<proteinExistence type="predicted"/>
<gene>
    <name evidence="2" type="ORF">FB45DRAFT_883362</name>
</gene>
<protein>
    <submittedName>
        <fullName evidence="2">Uncharacterized protein</fullName>
    </submittedName>
</protein>
<feature type="compositionally biased region" description="Polar residues" evidence="1">
    <location>
        <begin position="23"/>
        <end position="36"/>
    </location>
</feature>
<evidence type="ECO:0000256" key="1">
    <source>
        <dbReference type="SAM" id="MobiDB-lite"/>
    </source>
</evidence>
<feature type="compositionally biased region" description="Basic residues" evidence="1">
    <location>
        <begin position="1"/>
        <end position="10"/>
    </location>
</feature>
<keyword evidence="3" id="KW-1185">Reference proteome</keyword>
<dbReference type="EMBL" id="JARKIF010000233">
    <property type="protein sequence ID" value="KAJ7602339.1"/>
    <property type="molecule type" value="Genomic_DNA"/>
</dbReference>
<dbReference type="AlphaFoldDB" id="A0AAD7AWY8"/>
<feature type="region of interest" description="Disordered" evidence="1">
    <location>
        <begin position="1"/>
        <end position="36"/>
    </location>
</feature>
<accession>A0AAD7AWY8</accession>
<name>A0AAD7AWY8_9AGAR</name>
<organism evidence="2 3">
    <name type="scientific">Roridomyces roridus</name>
    <dbReference type="NCBI Taxonomy" id="1738132"/>
    <lineage>
        <taxon>Eukaryota</taxon>
        <taxon>Fungi</taxon>
        <taxon>Dikarya</taxon>
        <taxon>Basidiomycota</taxon>
        <taxon>Agaricomycotina</taxon>
        <taxon>Agaricomycetes</taxon>
        <taxon>Agaricomycetidae</taxon>
        <taxon>Agaricales</taxon>
        <taxon>Marasmiineae</taxon>
        <taxon>Mycenaceae</taxon>
        <taxon>Roridomyces</taxon>
    </lineage>
</organism>
<dbReference type="Proteomes" id="UP001221142">
    <property type="component" value="Unassembled WGS sequence"/>
</dbReference>
<sequence length="341" mass="38274">MELQRHRRSSERRVPVGVYHTADGNTAPGTGGVHQTIQKERPPLLLDLHRQNVFPPVPVYLWNRAANWLSGNENVLFGISFPVDETLPGGSVALVGVVGDHVESWQCDVPVILSPEIPIVQILVVLNGWVGVVDDHLRRGVEPAMSGRGGWRGREGRKADTVTAKPLCHLGENATGIRRSRSDDLPAAWRTEANRRAMTMRGKARSSTATSRDRVIHRQSIAAKSIWCPTLSRVRADEGLVVYGNFSLENRSARRLQKPLWDCQEEDKKRINRPVVSCCGVRDQNFLFRWYQETNDPSKNKIVLDAGLTAEVEDAAGFDRKIDWGAPNRLKSRRMAPKERF</sequence>
<evidence type="ECO:0000313" key="2">
    <source>
        <dbReference type="EMBL" id="KAJ7602339.1"/>
    </source>
</evidence>
<evidence type="ECO:0000313" key="3">
    <source>
        <dbReference type="Proteomes" id="UP001221142"/>
    </source>
</evidence>